<gene>
    <name evidence="2" type="ORF">CYMTET_25494</name>
</gene>
<feature type="non-terminal residue" evidence="2">
    <location>
        <position position="1"/>
    </location>
</feature>
<dbReference type="EMBL" id="LGRX02013655">
    <property type="protein sequence ID" value="KAK3265852.1"/>
    <property type="molecule type" value="Genomic_DNA"/>
</dbReference>
<evidence type="ECO:0000313" key="3">
    <source>
        <dbReference type="Proteomes" id="UP001190700"/>
    </source>
</evidence>
<dbReference type="AlphaFoldDB" id="A0AAE0FTM7"/>
<protein>
    <submittedName>
        <fullName evidence="2">Uncharacterized protein</fullName>
    </submittedName>
</protein>
<evidence type="ECO:0000256" key="1">
    <source>
        <dbReference type="SAM" id="MobiDB-lite"/>
    </source>
</evidence>
<sequence>AGKATGMGARVERGRHQGAGRHGAAGGALRAWGGHAGGACGSGRHRQGERPVPGPTGNAGDAHTDGGGGSGAI</sequence>
<name>A0AAE0FTM7_9CHLO</name>
<evidence type="ECO:0000313" key="2">
    <source>
        <dbReference type="EMBL" id="KAK3265852.1"/>
    </source>
</evidence>
<dbReference type="Proteomes" id="UP001190700">
    <property type="component" value="Unassembled WGS sequence"/>
</dbReference>
<proteinExistence type="predicted"/>
<reference evidence="2 3" key="1">
    <citation type="journal article" date="2015" name="Genome Biol. Evol.">
        <title>Comparative Genomics of a Bacterivorous Green Alga Reveals Evolutionary Causalities and Consequences of Phago-Mixotrophic Mode of Nutrition.</title>
        <authorList>
            <person name="Burns J.A."/>
            <person name="Paasch A."/>
            <person name="Narechania A."/>
            <person name="Kim E."/>
        </authorList>
    </citation>
    <scope>NUCLEOTIDE SEQUENCE [LARGE SCALE GENOMIC DNA]</scope>
    <source>
        <strain evidence="2 3">PLY_AMNH</strain>
    </source>
</reference>
<comment type="caution">
    <text evidence="2">The sequence shown here is derived from an EMBL/GenBank/DDBJ whole genome shotgun (WGS) entry which is preliminary data.</text>
</comment>
<accession>A0AAE0FTM7</accession>
<organism evidence="2 3">
    <name type="scientific">Cymbomonas tetramitiformis</name>
    <dbReference type="NCBI Taxonomy" id="36881"/>
    <lineage>
        <taxon>Eukaryota</taxon>
        <taxon>Viridiplantae</taxon>
        <taxon>Chlorophyta</taxon>
        <taxon>Pyramimonadophyceae</taxon>
        <taxon>Pyramimonadales</taxon>
        <taxon>Pyramimonadaceae</taxon>
        <taxon>Cymbomonas</taxon>
    </lineage>
</organism>
<feature type="region of interest" description="Disordered" evidence="1">
    <location>
        <begin position="1"/>
        <end position="73"/>
    </location>
</feature>
<keyword evidence="3" id="KW-1185">Reference proteome</keyword>
<feature type="non-terminal residue" evidence="2">
    <location>
        <position position="73"/>
    </location>
</feature>